<proteinExistence type="predicted"/>
<evidence type="ECO:0000313" key="2">
    <source>
        <dbReference type="Proteomes" id="UP001209701"/>
    </source>
</evidence>
<dbReference type="RefSeq" id="WP_263573866.1">
    <property type="nucleotide sequence ID" value="NZ_JAJIRN010000013.1"/>
</dbReference>
<name>A0ABT2YMK5_9BURK</name>
<gene>
    <name evidence="1" type="ORF">LNV07_24620</name>
</gene>
<organism evidence="1 2">
    <name type="scientific">Roseateles oligotrophus</name>
    <dbReference type="NCBI Taxonomy" id="1769250"/>
    <lineage>
        <taxon>Bacteria</taxon>
        <taxon>Pseudomonadati</taxon>
        <taxon>Pseudomonadota</taxon>
        <taxon>Betaproteobacteria</taxon>
        <taxon>Burkholderiales</taxon>
        <taxon>Sphaerotilaceae</taxon>
        <taxon>Roseateles</taxon>
    </lineage>
</organism>
<dbReference type="EMBL" id="JAJIRN010000013">
    <property type="protein sequence ID" value="MCV2371286.1"/>
    <property type="molecule type" value="Genomic_DNA"/>
</dbReference>
<reference evidence="1 2" key="1">
    <citation type="submission" date="2021-11" db="EMBL/GenBank/DDBJ databases">
        <authorList>
            <person name="Liang Q."/>
            <person name="Mou H."/>
            <person name="Liu Z."/>
        </authorList>
    </citation>
    <scope>NUCLEOTIDE SEQUENCE [LARGE SCALE GENOMIC DNA]</scope>
    <source>
        <strain evidence="1 2">CHU3</strain>
    </source>
</reference>
<evidence type="ECO:0008006" key="3">
    <source>
        <dbReference type="Google" id="ProtNLM"/>
    </source>
</evidence>
<sequence>MSKWAQHGSYSLHWQGDVLMAVYGGAWNEVAARNLHRAALALWRERGSGDKTRHWGLLSDARDWDGGTPEALEAWWAFFADGVNHGMVAVTDVLPSRFHAAMVRKLAERAVQIAPYRNSACVEEGLAWLAQQGLNIADAEPKP</sequence>
<dbReference type="Proteomes" id="UP001209701">
    <property type="component" value="Unassembled WGS sequence"/>
</dbReference>
<accession>A0ABT2YMK5</accession>
<keyword evidence="2" id="KW-1185">Reference proteome</keyword>
<evidence type="ECO:0000313" key="1">
    <source>
        <dbReference type="EMBL" id="MCV2371286.1"/>
    </source>
</evidence>
<protein>
    <recommendedName>
        <fullName evidence="3">STAS/SEC14 domain-containing protein</fullName>
    </recommendedName>
</protein>
<comment type="caution">
    <text evidence="1">The sequence shown here is derived from an EMBL/GenBank/DDBJ whole genome shotgun (WGS) entry which is preliminary data.</text>
</comment>